<organism evidence="2 3">
    <name type="scientific">Uabimicrobium amorphum</name>
    <dbReference type="NCBI Taxonomy" id="2596890"/>
    <lineage>
        <taxon>Bacteria</taxon>
        <taxon>Pseudomonadati</taxon>
        <taxon>Planctomycetota</taxon>
        <taxon>Candidatus Uabimicrobiia</taxon>
        <taxon>Candidatus Uabimicrobiales</taxon>
        <taxon>Candidatus Uabimicrobiaceae</taxon>
        <taxon>Candidatus Uabimicrobium</taxon>
    </lineage>
</organism>
<feature type="transmembrane region" description="Helical" evidence="1">
    <location>
        <begin position="122"/>
        <end position="142"/>
    </location>
</feature>
<evidence type="ECO:0000313" key="2">
    <source>
        <dbReference type="EMBL" id="BBM87721.1"/>
    </source>
</evidence>
<gene>
    <name evidence="2" type="ORF">UABAM_06136</name>
</gene>
<feature type="transmembrane region" description="Helical" evidence="1">
    <location>
        <begin position="73"/>
        <end position="95"/>
    </location>
</feature>
<dbReference type="EMBL" id="AP019860">
    <property type="protein sequence ID" value="BBM87721.1"/>
    <property type="molecule type" value="Genomic_DNA"/>
</dbReference>
<dbReference type="RefSeq" id="WP_151971726.1">
    <property type="nucleotide sequence ID" value="NZ_AP019860.1"/>
</dbReference>
<feature type="transmembrane region" description="Helical" evidence="1">
    <location>
        <begin position="446"/>
        <end position="471"/>
    </location>
</feature>
<feature type="transmembrane region" description="Helical" evidence="1">
    <location>
        <begin position="148"/>
        <end position="179"/>
    </location>
</feature>
<evidence type="ECO:0000313" key="3">
    <source>
        <dbReference type="Proteomes" id="UP000326354"/>
    </source>
</evidence>
<keyword evidence="1" id="KW-0472">Membrane</keyword>
<keyword evidence="1" id="KW-0812">Transmembrane</keyword>
<protein>
    <recommendedName>
        <fullName evidence="4">ABC-2 type transport system permease protein</fullName>
    </recommendedName>
</protein>
<dbReference type="InterPro" id="IPR031599">
    <property type="entry name" value="ABC_tran_2"/>
</dbReference>
<dbReference type="KEGG" id="uam:UABAM_06136"/>
<feature type="transmembrane region" description="Helical" evidence="1">
    <location>
        <begin position="411"/>
        <end position="440"/>
    </location>
</feature>
<dbReference type="OrthoDB" id="56319at2"/>
<feature type="transmembrane region" description="Helical" evidence="1">
    <location>
        <begin position="336"/>
        <end position="356"/>
    </location>
</feature>
<dbReference type="AlphaFoldDB" id="A0A5S9F6U2"/>
<evidence type="ECO:0008006" key="4">
    <source>
        <dbReference type="Google" id="ProtNLM"/>
    </source>
</evidence>
<feature type="transmembrane region" description="Helical" evidence="1">
    <location>
        <begin position="30"/>
        <end position="53"/>
    </location>
</feature>
<feature type="transmembrane region" description="Helical" evidence="1">
    <location>
        <begin position="186"/>
        <end position="204"/>
    </location>
</feature>
<feature type="transmembrane region" description="Helical" evidence="1">
    <location>
        <begin position="368"/>
        <end position="390"/>
    </location>
</feature>
<proteinExistence type="predicted"/>
<feature type="transmembrane region" description="Helical" evidence="1">
    <location>
        <begin position="256"/>
        <end position="278"/>
    </location>
</feature>
<sequence>MDSLHLLFATRHKEVSRQVKTAMESRFRTYTVTICATLFWVGLFSFFLRGFYFFASYIPNSFYTIIIDYIFSIFYFALFTMLLFSSLLIAVSLFFKNNETKFLMTKPIPHEDIFLYKLSETFLFASWAVFFLGIPVALAYGIQQGVNLWFYPLVIISFVPYIIIPCTLGALLSFIIVLYIAKFKKILGVLFAIVLSVGIAYLIYSISAEKENAPSYSAVWLFNVLDYFQFTKWAFSPSFWMSQCMLSVAHLEFAEFFFYFLLLLSTSLALVFFSYMFAVSNYSIAWSKVYSDLSSKKLWKLSPIRKILNLLVFVSSRAKLFLEKDLKIFIRDPVQWSQFAILLGLLLLYILNLRTLKYDQKSTFWREIIANLNLMAISLTACTFASRFIFPMLSLEGKRFWTLGVMPIKRWSIITAKFIFAMVVLTLMTQTLVLLSAIMLKFPWTLMVYHAFVALLLTSGIAGLSVGLGAIYPNFREDSPSKIVSGFGGTLNLVVSLVYVFIIIFAQILPSHLLLESTLSISFYVLTLVVILISVIVTLLPLLIGIRKFNNIEI</sequence>
<name>A0A5S9F6U2_UABAM</name>
<feature type="transmembrane region" description="Helical" evidence="1">
    <location>
        <begin position="483"/>
        <end position="509"/>
    </location>
</feature>
<accession>A0A5S9F6U2</accession>
<keyword evidence="3" id="KW-1185">Reference proteome</keyword>
<feature type="transmembrane region" description="Helical" evidence="1">
    <location>
        <begin position="521"/>
        <end position="544"/>
    </location>
</feature>
<dbReference type="Pfam" id="PF16949">
    <property type="entry name" value="ABC_tran_2"/>
    <property type="match status" value="1"/>
</dbReference>
<evidence type="ECO:0000256" key="1">
    <source>
        <dbReference type="SAM" id="Phobius"/>
    </source>
</evidence>
<keyword evidence="1" id="KW-1133">Transmembrane helix</keyword>
<reference evidence="2 3" key="1">
    <citation type="submission" date="2019-08" db="EMBL/GenBank/DDBJ databases">
        <title>Complete genome sequence of Candidatus Uab amorphum.</title>
        <authorList>
            <person name="Shiratori T."/>
            <person name="Suzuki S."/>
            <person name="Kakizawa Y."/>
            <person name="Ishida K."/>
        </authorList>
    </citation>
    <scope>NUCLEOTIDE SEQUENCE [LARGE SCALE GENOMIC DNA]</scope>
    <source>
        <strain evidence="2 3">SRT547</strain>
    </source>
</reference>
<dbReference type="Proteomes" id="UP000326354">
    <property type="component" value="Chromosome"/>
</dbReference>